<keyword evidence="4" id="KW-0309">Germination</keyword>
<dbReference type="PANTHER" id="PTHR34975">
    <property type="entry name" value="SPORE GERMINATION PROTEIN A2"/>
    <property type="match status" value="1"/>
</dbReference>
<dbReference type="Proteomes" id="UP000190080">
    <property type="component" value="Unassembled WGS sequence"/>
</dbReference>
<dbReference type="RefSeq" id="WP_079426324.1">
    <property type="nucleotide sequence ID" value="NZ_MZGV01000041.1"/>
</dbReference>
<dbReference type="GO" id="GO:0009847">
    <property type="term" value="P:spore germination"/>
    <property type="evidence" value="ECO:0007669"/>
    <property type="project" value="InterPro"/>
</dbReference>
<feature type="transmembrane region" description="Helical" evidence="8">
    <location>
        <begin position="182"/>
        <end position="203"/>
    </location>
</feature>
<dbReference type="InterPro" id="IPR004761">
    <property type="entry name" value="Spore_GerAB"/>
</dbReference>
<dbReference type="NCBIfam" id="TIGR00912">
    <property type="entry name" value="2A0309"/>
    <property type="match status" value="1"/>
</dbReference>
<dbReference type="GO" id="GO:0016020">
    <property type="term" value="C:membrane"/>
    <property type="evidence" value="ECO:0007669"/>
    <property type="project" value="UniProtKB-SubCell"/>
</dbReference>
<feature type="transmembrane region" description="Helical" evidence="8">
    <location>
        <begin position="34"/>
        <end position="54"/>
    </location>
</feature>
<evidence type="ECO:0000256" key="4">
    <source>
        <dbReference type="ARBA" id="ARBA00022544"/>
    </source>
</evidence>
<comment type="similarity">
    <text evidence="2">Belongs to the amino acid-polyamine-organocation (APC) superfamily. Spore germination protein (SGP) (TC 2.A.3.9) family.</text>
</comment>
<name>A0A1V4II28_9CLOT</name>
<keyword evidence="6 8" id="KW-1133">Transmembrane helix</keyword>
<proteinExistence type="inferred from homology"/>
<feature type="transmembrane region" description="Helical" evidence="8">
    <location>
        <begin position="109"/>
        <end position="128"/>
    </location>
</feature>
<organism evidence="9 10">
    <name type="scientific">Clostridium oryzae</name>
    <dbReference type="NCBI Taxonomy" id="1450648"/>
    <lineage>
        <taxon>Bacteria</taxon>
        <taxon>Bacillati</taxon>
        <taxon>Bacillota</taxon>
        <taxon>Clostridia</taxon>
        <taxon>Eubacteriales</taxon>
        <taxon>Clostridiaceae</taxon>
        <taxon>Clostridium</taxon>
    </lineage>
</organism>
<sequence length="367" mass="41281">MFITKYQLFCLIMLFEIGSSTLFALGISAKQDAWIAIILALLIAYVLLAIYIKLQNKFPKKNFIEILILVLGSPIGIALSILYGAFFIYCSSRNMHDFGLLMQMTFLNKTPVIVIHGILMVTSLYIIFLGLKVLARTSEIMFPTVIFFITLSFILVLASAKVDFKELSPILSNGIKPILNTVFPDLVNFPFGEVFVFSMYWCYMNKDINKYKISAIALTFAGMLIMLSTIITISALGVGYTSIATIPLLDMIKMINIGNFLTNLDALGVTIIFIGGFYKMLIFFYGAVLSFSTIFKMKNIKTITIICGAFVVLYSSKFEPSYAYHIWLGHKISLPYLFNTYQVILPPLILIIYYLKNKAGKISQSDV</sequence>
<dbReference type="Pfam" id="PF03845">
    <property type="entry name" value="Spore_permease"/>
    <property type="match status" value="1"/>
</dbReference>
<evidence type="ECO:0000256" key="5">
    <source>
        <dbReference type="ARBA" id="ARBA00022692"/>
    </source>
</evidence>
<feature type="transmembrane region" description="Helical" evidence="8">
    <location>
        <begin position="140"/>
        <end position="162"/>
    </location>
</feature>
<reference evidence="9 10" key="1">
    <citation type="submission" date="2017-03" db="EMBL/GenBank/DDBJ databases">
        <title>Genome sequence of Clostridium oryzae DSM 28571.</title>
        <authorList>
            <person name="Poehlein A."/>
            <person name="Daniel R."/>
        </authorList>
    </citation>
    <scope>NUCLEOTIDE SEQUENCE [LARGE SCALE GENOMIC DNA]</scope>
    <source>
        <strain evidence="9 10">DSM 28571</strain>
    </source>
</reference>
<feature type="transmembrane region" description="Helical" evidence="8">
    <location>
        <begin position="336"/>
        <end position="355"/>
    </location>
</feature>
<comment type="subcellular location">
    <subcellularLocation>
        <location evidence="1">Membrane</location>
        <topology evidence="1">Multi-pass membrane protein</topology>
    </subcellularLocation>
</comment>
<keyword evidence="10" id="KW-1185">Reference proteome</keyword>
<keyword evidence="3" id="KW-0813">Transport</keyword>
<feature type="transmembrane region" description="Helical" evidence="8">
    <location>
        <begin position="300"/>
        <end position="316"/>
    </location>
</feature>
<keyword evidence="5 8" id="KW-0812">Transmembrane</keyword>
<protein>
    <submittedName>
        <fullName evidence="9">Spore germination protein YndE</fullName>
    </submittedName>
</protein>
<comment type="caution">
    <text evidence="9">The sequence shown here is derived from an EMBL/GenBank/DDBJ whole genome shotgun (WGS) entry which is preliminary data.</text>
</comment>
<feature type="transmembrane region" description="Helical" evidence="8">
    <location>
        <begin position="266"/>
        <end position="288"/>
    </location>
</feature>
<evidence type="ECO:0000256" key="3">
    <source>
        <dbReference type="ARBA" id="ARBA00022448"/>
    </source>
</evidence>
<accession>A0A1V4II28</accession>
<evidence type="ECO:0000313" key="10">
    <source>
        <dbReference type="Proteomes" id="UP000190080"/>
    </source>
</evidence>
<dbReference type="OrthoDB" id="1675410at2"/>
<dbReference type="STRING" id="1450648.CLORY_32050"/>
<evidence type="ECO:0000256" key="6">
    <source>
        <dbReference type="ARBA" id="ARBA00022989"/>
    </source>
</evidence>
<feature type="transmembrane region" description="Helical" evidence="8">
    <location>
        <begin position="215"/>
        <end position="246"/>
    </location>
</feature>
<evidence type="ECO:0000256" key="2">
    <source>
        <dbReference type="ARBA" id="ARBA00007998"/>
    </source>
</evidence>
<gene>
    <name evidence="9" type="primary">yndE_1</name>
    <name evidence="9" type="ORF">CLORY_32050</name>
</gene>
<dbReference type="EMBL" id="MZGV01000041">
    <property type="protein sequence ID" value="OPJ59661.1"/>
    <property type="molecule type" value="Genomic_DNA"/>
</dbReference>
<evidence type="ECO:0000256" key="1">
    <source>
        <dbReference type="ARBA" id="ARBA00004141"/>
    </source>
</evidence>
<evidence type="ECO:0000256" key="8">
    <source>
        <dbReference type="SAM" id="Phobius"/>
    </source>
</evidence>
<dbReference type="AlphaFoldDB" id="A0A1V4II28"/>
<feature type="transmembrane region" description="Helical" evidence="8">
    <location>
        <begin position="66"/>
        <end position="89"/>
    </location>
</feature>
<keyword evidence="7 8" id="KW-0472">Membrane</keyword>
<dbReference type="PANTHER" id="PTHR34975:SF2">
    <property type="entry name" value="SPORE GERMINATION PROTEIN A2"/>
    <property type="match status" value="1"/>
</dbReference>
<evidence type="ECO:0000313" key="9">
    <source>
        <dbReference type="EMBL" id="OPJ59661.1"/>
    </source>
</evidence>
<evidence type="ECO:0000256" key="7">
    <source>
        <dbReference type="ARBA" id="ARBA00023136"/>
    </source>
</evidence>